<gene>
    <name evidence="2" type="ORF">FB389_1450</name>
</gene>
<sequence length="248" mass="27724">MHSYHHRLAEMEYSEFDYCGPDSSVPTFVVVHGIGMGRRAMEPLAGELQRAGNVYALDLPGFGDSPEPRHNGTMAAMGELVAHFIDDLALKKVILVGHSMGTQVATETAIAHPADCVGLVLIAPTINRYERSAWQQTRRLLQDLAGEKPQVLAAGLETYVRAGPWWFLGKVRRMLEHDVEHRYPLIRVPTLVLRGSQDRVVPRRWALEVAAAIPGAQYNEIRGHRHEAMVHRPQQAAREIRQFASAVM</sequence>
<dbReference type="PRINTS" id="PR00111">
    <property type="entry name" value="ABHYDROLASE"/>
</dbReference>
<dbReference type="InterPro" id="IPR050266">
    <property type="entry name" value="AB_hydrolase_sf"/>
</dbReference>
<name>A0A542SQ66_9MICO</name>
<dbReference type="GO" id="GO:0047372">
    <property type="term" value="F:monoacylglycerol lipase activity"/>
    <property type="evidence" value="ECO:0007669"/>
    <property type="project" value="TreeGrafter"/>
</dbReference>
<comment type="caution">
    <text evidence="2">The sequence shown here is derived from an EMBL/GenBank/DDBJ whole genome shotgun (WGS) entry which is preliminary data.</text>
</comment>
<dbReference type="PANTHER" id="PTHR43798:SF5">
    <property type="entry name" value="MONOACYLGLYCEROL LIPASE ABHD6"/>
    <property type="match status" value="1"/>
</dbReference>
<organism evidence="2 3">
    <name type="scientific">Rarobacter incanus</name>
    <dbReference type="NCBI Taxonomy" id="153494"/>
    <lineage>
        <taxon>Bacteria</taxon>
        <taxon>Bacillati</taxon>
        <taxon>Actinomycetota</taxon>
        <taxon>Actinomycetes</taxon>
        <taxon>Micrococcales</taxon>
        <taxon>Rarobacteraceae</taxon>
        <taxon>Rarobacter</taxon>
    </lineage>
</organism>
<dbReference type="EMBL" id="VFNV01000001">
    <property type="protein sequence ID" value="TQK76760.1"/>
    <property type="molecule type" value="Genomic_DNA"/>
</dbReference>
<dbReference type="AlphaFoldDB" id="A0A542SQ66"/>
<evidence type="ECO:0000313" key="2">
    <source>
        <dbReference type="EMBL" id="TQK76760.1"/>
    </source>
</evidence>
<evidence type="ECO:0000259" key="1">
    <source>
        <dbReference type="Pfam" id="PF12697"/>
    </source>
</evidence>
<feature type="domain" description="AB hydrolase-1" evidence="1">
    <location>
        <begin position="28"/>
        <end position="237"/>
    </location>
</feature>
<dbReference type="Proteomes" id="UP000316181">
    <property type="component" value="Unassembled WGS sequence"/>
</dbReference>
<evidence type="ECO:0000313" key="3">
    <source>
        <dbReference type="Proteomes" id="UP000316181"/>
    </source>
</evidence>
<dbReference type="Pfam" id="PF12697">
    <property type="entry name" value="Abhydrolase_6"/>
    <property type="match status" value="1"/>
</dbReference>
<accession>A0A542SQ66</accession>
<dbReference type="InterPro" id="IPR000073">
    <property type="entry name" value="AB_hydrolase_1"/>
</dbReference>
<keyword evidence="3" id="KW-1185">Reference proteome</keyword>
<dbReference type="GO" id="GO:0016020">
    <property type="term" value="C:membrane"/>
    <property type="evidence" value="ECO:0007669"/>
    <property type="project" value="TreeGrafter"/>
</dbReference>
<proteinExistence type="predicted"/>
<dbReference type="GO" id="GO:0046464">
    <property type="term" value="P:acylglycerol catabolic process"/>
    <property type="evidence" value="ECO:0007669"/>
    <property type="project" value="TreeGrafter"/>
</dbReference>
<dbReference type="InterPro" id="IPR029058">
    <property type="entry name" value="AB_hydrolase_fold"/>
</dbReference>
<reference evidence="2 3" key="1">
    <citation type="submission" date="2019-06" db="EMBL/GenBank/DDBJ databases">
        <title>Sequencing the genomes of 1000 actinobacteria strains.</title>
        <authorList>
            <person name="Klenk H.-P."/>
        </authorList>
    </citation>
    <scope>NUCLEOTIDE SEQUENCE [LARGE SCALE GENOMIC DNA]</scope>
    <source>
        <strain evidence="2 3">DSM 10596</strain>
    </source>
</reference>
<dbReference type="PANTHER" id="PTHR43798">
    <property type="entry name" value="MONOACYLGLYCEROL LIPASE"/>
    <property type="match status" value="1"/>
</dbReference>
<protein>
    <submittedName>
        <fullName evidence="2">Pimeloyl-ACP methyl ester carboxylesterase</fullName>
    </submittedName>
</protein>
<dbReference type="SUPFAM" id="SSF53474">
    <property type="entry name" value="alpha/beta-Hydrolases"/>
    <property type="match status" value="1"/>
</dbReference>
<dbReference type="Gene3D" id="3.40.50.1820">
    <property type="entry name" value="alpha/beta hydrolase"/>
    <property type="match status" value="1"/>
</dbReference>